<accession>Q1N5E5</accession>
<reference evidence="1 2" key="1">
    <citation type="submission" date="2006-03" db="EMBL/GenBank/DDBJ databases">
        <authorList>
            <person name="Pinhassi J."/>
            <person name="Pedros-Alio C."/>
            <person name="Ferriera S."/>
            <person name="Johnson J."/>
            <person name="Kravitz S."/>
            <person name="Halpern A."/>
            <person name="Remington K."/>
            <person name="Beeson K."/>
            <person name="Tran B."/>
            <person name="Rogers Y.-H."/>
            <person name="Friedman R."/>
            <person name="Venter J.C."/>
        </authorList>
    </citation>
    <scope>NUCLEOTIDE SEQUENCE [LARGE SCALE GENOMIC DNA]</scope>
    <source>
        <strain evidence="1 2">RED65</strain>
    </source>
</reference>
<name>Q1N5E5_9GAMM</name>
<sequence>MVARLPIDAWTWPDMAEAIVKPKHDAASHFFFVALLVRETV</sequence>
<proteinExistence type="predicted"/>
<comment type="caution">
    <text evidence="1">The sequence shown here is derived from an EMBL/GenBank/DDBJ whole genome shotgun (WGS) entry which is preliminary data.</text>
</comment>
<protein>
    <submittedName>
        <fullName evidence="1">Uncharacterized protein</fullName>
    </submittedName>
</protein>
<organism evidence="1 2">
    <name type="scientific">Bermanella marisrubri</name>
    <dbReference type="NCBI Taxonomy" id="207949"/>
    <lineage>
        <taxon>Bacteria</taxon>
        <taxon>Pseudomonadati</taxon>
        <taxon>Pseudomonadota</taxon>
        <taxon>Gammaproteobacteria</taxon>
        <taxon>Oceanospirillales</taxon>
        <taxon>Oceanospirillaceae</taxon>
        <taxon>Bermanella</taxon>
    </lineage>
</organism>
<dbReference type="HOGENOM" id="CLU_3266334_0_0_6"/>
<dbReference type="EMBL" id="AAQH01000002">
    <property type="protein sequence ID" value="EAT13174.1"/>
    <property type="molecule type" value="Genomic_DNA"/>
</dbReference>
<dbReference type="STRING" id="207949.RED65_00400"/>
<keyword evidence="2" id="KW-1185">Reference proteome</keyword>
<evidence type="ECO:0000313" key="2">
    <source>
        <dbReference type="Proteomes" id="UP000004263"/>
    </source>
</evidence>
<dbReference type="Proteomes" id="UP000004263">
    <property type="component" value="Unassembled WGS sequence"/>
</dbReference>
<evidence type="ECO:0000313" key="1">
    <source>
        <dbReference type="EMBL" id="EAT13174.1"/>
    </source>
</evidence>
<dbReference type="AlphaFoldDB" id="Q1N5E5"/>
<gene>
    <name evidence="1" type="ORF">RED65_00400</name>
</gene>